<protein>
    <recommendedName>
        <fullName evidence="1">Cell wall elongation regulator TseB-like domain-containing protein</fullName>
    </recommendedName>
</protein>
<dbReference type="RefSeq" id="WP_094923867.1">
    <property type="nucleotide sequence ID" value="NZ_NPIA01000003.1"/>
</dbReference>
<dbReference type="Pfam" id="PF17881">
    <property type="entry name" value="TseB"/>
    <property type="match status" value="1"/>
</dbReference>
<keyword evidence="3" id="KW-1185">Reference proteome</keyword>
<reference evidence="2 3" key="2">
    <citation type="submission" date="2017-09" db="EMBL/GenBank/DDBJ databases">
        <title>Bacillus patelloidae sp. nov., isolated from the intestinal tract of a marine limpet.</title>
        <authorList>
            <person name="Liu R."/>
            <person name="Dong C."/>
            <person name="Shao Z."/>
        </authorList>
    </citation>
    <scope>NUCLEOTIDE SEQUENCE [LARGE SCALE GENOMIC DNA]</scope>
    <source>
        <strain evidence="2 3">SA5d-4</strain>
    </source>
</reference>
<comment type="caution">
    <text evidence="2">The sequence shown here is derived from an EMBL/GenBank/DDBJ whole genome shotgun (WGS) entry which is preliminary data.</text>
</comment>
<accession>A0A263BU95</accession>
<organism evidence="2 3">
    <name type="scientific">Lottiidibacillus patelloidae</name>
    <dbReference type="NCBI Taxonomy" id="2670334"/>
    <lineage>
        <taxon>Bacteria</taxon>
        <taxon>Bacillati</taxon>
        <taxon>Bacillota</taxon>
        <taxon>Bacilli</taxon>
        <taxon>Bacillales</taxon>
        <taxon>Bacillaceae</taxon>
        <taxon>Lottiidibacillus</taxon>
    </lineage>
</organism>
<evidence type="ECO:0000313" key="3">
    <source>
        <dbReference type="Proteomes" id="UP000217083"/>
    </source>
</evidence>
<gene>
    <name evidence="2" type="ORF">CIB95_07515</name>
</gene>
<reference evidence="3" key="1">
    <citation type="submission" date="2017-08" db="EMBL/GenBank/DDBJ databases">
        <authorList>
            <person name="Huang Z."/>
        </authorList>
    </citation>
    <scope>NUCLEOTIDE SEQUENCE [LARGE SCALE GENOMIC DNA]</scope>
    <source>
        <strain evidence="3">SA5d-4</strain>
    </source>
</reference>
<dbReference type="InterPro" id="IPR041401">
    <property type="entry name" value="TseB-like_dom"/>
</dbReference>
<name>A0A263BU95_9BACI</name>
<dbReference type="Gene3D" id="3.10.450.40">
    <property type="match status" value="2"/>
</dbReference>
<evidence type="ECO:0000259" key="1">
    <source>
        <dbReference type="Pfam" id="PF17881"/>
    </source>
</evidence>
<evidence type="ECO:0000313" key="2">
    <source>
        <dbReference type="EMBL" id="OZM57304.1"/>
    </source>
</evidence>
<dbReference type="EMBL" id="NPIA01000003">
    <property type="protein sequence ID" value="OZM57304.1"/>
    <property type="molecule type" value="Genomic_DNA"/>
</dbReference>
<sequence length="151" mass="17887">MIILISIILSFLFVLYFTTMSPDSKLSKQAIDRIYENSKIKKILDVEHYHGEKSYRVIEAETANQSGYFFVPDETSEEIIFVNKEEGITRQNAKEIILKEKKDIEILDIRLAIDRKKPLWEIVFKEKNGQRTFFYITYKSGEFYKRLTISN</sequence>
<dbReference type="AlphaFoldDB" id="A0A263BU95"/>
<proteinExistence type="predicted"/>
<dbReference type="SUPFAM" id="SSF54403">
    <property type="entry name" value="Cystatin/monellin"/>
    <property type="match status" value="2"/>
</dbReference>
<feature type="domain" description="Cell wall elongation regulator TseB-like" evidence="1">
    <location>
        <begin position="29"/>
        <end position="72"/>
    </location>
</feature>
<dbReference type="InterPro" id="IPR046350">
    <property type="entry name" value="Cystatin_sf"/>
</dbReference>
<dbReference type="Proteomes" id="UP000217083">
    <property type="component" value="Unassembled WGS sequence"/>
</dbReference>